<evidence type="ECO:0000256" key="3">
    <source>
        <dbReference type="PROSITE-ProRule" id="PRU00059"/>
    </source>
</evidence>
<dbReference type="KEGG" id="cvn:111133200"/>
<feature type="domain" description="CUB" evidence="6">
    <location>
        <begin position="162"/>
        <end position="274"/>
    </location>
</feature>
<gene>
    <name evidence="8" type="primary">LOC111133200</name>
</gene>
<comment type="caution">
    <text evidence="3">Lacks conserved residue(s) required for the propagation of feature annotation.</text>
</comment>
<dbReference type="GeneID" id="111133200"/>
<evidence type="ECO:0000313" key="8">
    <source>
        <dbReference type="RefSeq" id="XP_022337042.1"/>
    </source>
</evidence>
<dbReference type="InterPro" id="IPR035914">
    <property type="entry name" value="Sperma_CUB_dom_sf"/>
</dbReference>
<keyword evidence="4" id="KW-0812">Transmembrane</keyword>
<evidence type="ECO:0000256" key="5">
    <source>
        <dbReference type="SAM" id="SignalP"/>
    </source>
</evidence>
<feature type="transmembrane region" description="Helical" evidence="4">
    <location>
        <begin position="568"/>
        <end position="591"/>
    </location>
</feature>
<accession>A0A8B8E8S1</accession>
<feature type="domain" description="CUB" evidence="6">
    <location>
        <begin position="401"/>
        <end position="522"/>
    </location>
</feature>
<name>A0A8B8E8S1_CRAVI</name>
<keyword evidence="5" id="KW-0732">Signal</keyword>
<feature type="domain" description="CUB" evidence="6">
    <location>
        <begin position="40"/>
        <end position="152"/>
    </location>
</feature>
<dbReference type="Pfam" id="PF00431">
    <property type="entry name" value="CUB"/>
    <property type="match status" value="4"/>
</dbReference>
<keyword evidence="7" id="KW-1185">Reference proteome</keyword>
<evidence type="ECO:0000313" key="7">
    <source>
        <dbReference type="Proteomes" id="UP000694844"/>
    </source>
</evidence>
<reference evidence="8" key="1">
    <citation type="submission" date="2025-08" db="UniProtKB">
        <authorList>
            <consortium name="RefSeq"/>
        </authorList>
    </citation>
    <scope>IDENTIFICATION</scope>
    <source>
        <tissue evidence="8">Whole sample</tissue>
    </source>
</reference>
<evidence type="ECO:0000256" key="2">
    <source>
        <dbReference type="ARBA" id="ARBA00023157"/>
    </source>
</evidence>
<dbReference type="AlphaFoldDB" id="A0A8B8E8S1"/>
<evidence type="ECO:0000256" key="4">
    <source>
        <dbReference type="SAM" id="Phobius"/>
    </source>
</evidence>
<organism evidence="7 8">
    <name type="scientific">Crassostrea virginica</name>
    <name type="common">Eastern oyster</name>
    <dbReference type="NCBI Taxonomy" id="6565"/>
    <lineage>
        <taxon>Eukaryota</taxon>
        <taxon>Metazoa</taxon>
        <taxon>Spiralia</taxon>
        <taxon>Lophotrochozoa</taxon>
        <taxon>Mollusca</taxon>
        <taxon>Bivalvia</taxon>
        <taxon>Autobranchia</taxon>
        <taxon>Pteriomorphia</taxon>
        <taxon>Ostreida</taxon>
        <taxon>Ostreoidea</taxon>
        <taxon>Ostreidae</taxon>
        <taxon>Crassostrea</taxon>
    </lineage>
</organism>
<keyword evidence="4" id="KW-0472">Membrane</keyword>
<feature type="signal peptide" evidence="5">
    <location>
        <begin position="1"/>
        <end position="24"/>
    </location>
</feature>
<dbReference type="OrthoDB" id="6345439at2759"/>
<dbReference type="RefSeq" id="XP_022337042.1">
    <property type="nucleotide sequence ID" value="XM_022481334.1"/>
</dbReference>
<evidence type="ECO:0000259" key="6">
    <source>
        <dbReference type="PROSITE" id="PS01180"/>
    </source>
</evidence>
<dbReference type="SMART" id="SM00042">
    <property type="entry name" value="CUB"/>
    <property type="match status" value="4"/>
</dbReference>
<dbReference type="PANTHER" id="PTHR24251">
    <property type="entry name" value="OVOCHYMASE-RELATED"/>
    <property type="match status" value="1"/>
</dbReference>
<sequence length="651" mass="74398">MRLLLNVFLIKIVILLGYFCSVFSGDATMHAQSKQRIANCTEDQVDAYRGNINSPGYPGEYPNNVNLTRIISFGNQRASVNFTILDLDAESCCDYLKIEKVELVPCCNTIVLCQGCRNQSNSIIAEGRQFRVSFISDSSVTKRGFKLYWQANTSVEREETHYTRQLGGESGEITSLGYPCNYSNNANYTWIIKTRNNRTSVNFTILDLQAETNGIWSCSDYLQIERIDPCCIRLTKGCRSLAYSIVSKGNRFRVSLISNSRVNERGFRIYWQAAAPIPSGVEKKCINHQSSGRNGQMYSPGYPADYPNNINYTWNLVSGSNNTFVNFTIVDLQAESDSKLSCFDYLTIERVDIFPCCSLVYKGCRNHTNSVVAEGKQFRVSFLTDNLVTRKGFKIDWQANVSLQIRNRHYIEYLDGENGEITSLGYPCKYPNNVNYTWILKTGKNKTSVNFYILDVQAETRGDWSCFDYLKIERIDPCCASLTEVCRNLTYNIAAEGDRFRVSFISDGSSTNKGFRLLWKVFSPWKRRKFPAITQLFDVTPRTTAYERKDTKTSEDNERTENSSLYRLLFIVSSGFVAILLLVILCIVMYYKKKNQRKCPLPTRLCTPDSLGNENNTVYENVASHELPRRADNSNCQNNIVEEEMYTDLMF</sequence>
<dbReference type="SUPFAM" id="SSF49854">
    <property type="entry name" value="Spermadhesin, CUB domain"/>
    <property type="match status" value="4"/>
</dbReference>
<dbReference type="Gene3D" id="2.60.120.290">
    <property type="entry name" value="Spermadhesin, CUB domain"/>
    <property type="match status" value="4"/>
</dbReference>
<proteinExistence type="predicted"/>
<dbReference type="PROSITE" id="PS01180">
    <property type="entry name" value="CUB"/>
    <property type="match status" value="4"/>
</dbReference>
<keyword evidence="2" id="KW-1015">Disulfide bond</keyword>
<keyword evidence="1" id="KW-0677">Repeat</keyword>
<dbReference type="CDD" id="cd00041">
    <property type="entry name" value="CUB"/>
    <property type="match status" value="4"/>
</dbReference>
<evidence type="ECO:0000256" key="1">
    <source>
        <dbReference type="ARBA" id="ARBA00022737"/>
    </source>
</evidence>
<dbReference type="Proteomes" id="UP000694844">
    <property type="component" value="Chromosome 5"/>
</dbReference>
<dbReference type="InterPro" id="IPR000859">
    <property type="entry name" value="CUB_dom"/>
</dbReference>
<feature type="domain" description="CUB" evidence="6">
    <location>
        <begin position="285"/>
        <end position="400"/>
    </location>
</feature>
<protein>
    <submittedName>
        <fullName evidence="8">Deleted in malignant brain tumors 1 protein-like isoform X1</fullName>
    </submittedName>
</protein>
<keyword evidence="4" id="KW-1133">Transmembrane helix</keyword>
<feature type="chain" id="PRO_5034717963" evidence="5">
    <location>
        <begin position="25"/>
        <end position="651"/>
    </location>
</feature>